<proteinExistence type="inferred from homology"/>
<dbReference type="PANTHER" id="PTHR13939">
    <property type="entry name" value="NICOTINAMIDE-NUCLEOTIDE AMIDOHYDROLASE PNCC"/>
    <property type="match status" value="1"/>
</dbReference>
<dbReference type="InterPro" id="IPR036425">
    <property type="entry name" value="MoaB/Mog-like_dom_sf"/>
</dbReference>
<dbReference type="AlphaFoldDB" id="A0A157SYF1"/>
<evidence type="ECO:0000256" key="1">
    <source>
        <dbReference type="HAMAP-Rule" id="MF_00226"/>
    </source>
</evidence>
<dbReference type="SMR" id="A0A157SYF1"/>
<gene>
    <name evidence="3" type="ORF">SSOP1_0096</name>
</gene>
<dbReference type="SMART" id="SM00852">
    <property type="entry name" value="MoCF_biosynth"/>
    <property type="match status" value="1"/>
</dbReference>
<dbReference type="PANTHER" id="PTHR13939:SF0">
    <property type="entry name" value="NMN AMIDOHYDROLASE-LIKE PROTEIN YFAY"/>
    <property type="match status" value="1"/>
</dbReference>
<organism evidence="3 4">
    <name type="scientific">Saccharolobus solfataricus</name>
    <name type="common">Sulfolobus solfataricus</name>
    <dbReference type="NCBI Taxonomy" id="2287"/>
    <lineage>
        <taxon>Archaea</taxon>
        <taxon>Thermoproteota</taxon>
        <taxon>Thermoprotei</taxon>
        <taxon>Sulfolobales</taxon>
        <taxon>Sulfolobaceae</taxon>
        <taxon>Saccharolobus</taxon>
    </lineage>
</organism>
<dbReference type="InterPro" id="IPR001453">
    <property type="entry name" value="MoaB/Mog_dom"/>
</dbReference>
<dbReference type="NCBIfam" id="NF002291">
    <property type="entry name" value="PRK01215.1"/>
    <property type="match status" value="1"/>
</dbReference>
<protein>
    <recommendedName>
        <fullName evidence="1">Protein SSOP1_0096</fullName>
    </recommendedName>
</protein>
<dbReference type="InterPro" id="IPR023055">
    <property type="entry name" value="CinA_Arc"/>
</dbReference>
<dbReference type="EMBL" id="LT549890">
    <property type="protein sequence ID" value="SAI83650.1"/>
    <property type="molecule type" value="Genomic_DNA"/>
</dbReference>
<dbReference type="CDD" id="cd00885">
    <property type="entry name" value="cinA"/>
    <property type="match status" value="1"/>
</dbReference>
<feature type="domain" description="MoaB/Mog" evidence="2">
    <location>
        <begin position="15"/>
        <end position="183"/>
    </location>
</feature>
<dbReference type="InterPro" id="IPR050101">
    <property type="entry name" value="CinA"/>
</dbReference>
<comment type="similarity">
    <text evidence="1">Belongs to the CinA family.</text>
</comment>
<evidence type="ECO:0000313" key="4">
    <source>
        <dbReference type="Proteomes" id="UP000076770"/>
    </source>
</evidence>
<name>A0A157SYF1_SACSO</name>
<accession>A0A157SYF1</accession>
<evidence type="ECO:0000259" key="2">
    <source>
        <dbReference type="SMART" id="SM00852"/>
    </source>
</evidence>
<dbReference type="Proteomes" id="UP000076770">
    <property type="component" value="Chromosome i"/>
</dbReference>
<evidence type="ECO:0000313" key="3">
    <source>
        <dbReference type="EMBL" id="SAI83650.1"/>
    </source>
</evidence>
<dbReference type="SUPFAM" id="SSF53218">
    <property type="entry name" value="Molybdenum cofactor biosynthesis proteins"/>
    <property type="match status" value="1"/>
</dbReference>
<dbReference type="HAMAP" id="MF_00226_A">
    <property type="entry name" value="CinA_A"/>
    <property type="match status" value="1"/>
</dbReference>
<dbReference type="PATRIC" id="fig|2287.9.peg.98"/>
<dbReference type="Gene3D" id="3.40.980.10">
    <property type="entry name" value="MoaB/Mog-like domain"/>
    <property type="match status" value="1"/>
</dbReference>
<reference evidence="4" key="1">
    <citation type="submission" date="2016-04" db="EMBL/GenBank/DDBJ databases">
        <authorList>
            <person name="Shah S.A."/>
            <person name="Garrett R.A."/>
        </authorList>
    </citation>
    <scope>NUCLEOTIDE SEQUENCE [LARGE SCALE GENOMIC DNA]</scope>
    <source>
        <strain evidence="4">ATCC 35091 / DSM 1616 / JCM 8930 / NBRC 15331 / P1</strain>
    </source>
</reference>
<dbReference type="Pfam" id="PF00994">
    <property type="entry name" value="MoCF_biosynth"/>
    <property type="match status" value="1"/>
</dbReference>
<sequence>MVSIVNIFMDYWFAEIITIGNEVLSGKTVNTNASHIGRRLTSLGFTVRRITAVMDEVDEIASAFREAIDRKPRVIVSSGGLGPTWDDKTAEGLAKALGVNLELNKTAFDMILEKYMTRKIPITEERKKMAYMPYGAIPVENNEGIAPGIYVYHNNIDILATPGVPREMENVLENFINKMLRNRSNLKYLEDFIYVENVMESSLAPYVKELVKKYDIYIKTHPKSYEMSHPILEIQIAGSGKQEEEIKVKIEKVKFELLDAIKKLNGIIRNSL</sequence>